<evidence type="ECO:0000313" key="10">
    <source>
        <dbReference type="EMBL" id="EPD33431.1"/>
    </source>
</evidence>
<comment type="caution">
    <text evidence="9">Lacks conserved residue(s) required for the propagation of feature annotation.</text>
</comment>
<dbReference type="HAMAP" id="MF_00024">
    <property type="entry name" value="CobD_CbiB"/>
    <property type="match status" value="1"/>
</dbReference>
<dbReference type="GO" id="GO:0005886">
    <property type="term" value="C:plasma membrane"/>
    <property type="evidence" value="ECO:0007669"/>
    <property type="project" value="UniProtKB-SubCell"/>
</dbReference>
<feature type="transmembrane region" description="Helical" evidence="9">
    <location>
        <begin position="59"/>
        <end position="79"/>
    </location>
</feature>
<dbReference type="PATRIC" id="fig|883161.3.peg.968"/>
<keyword evidence="8 9" id="KW-0472">Membrane</keyword>
<accession>S2W2Q4</accession>
<dbReference type="OrthoDB" id="9811967at2"/>
<evidence type="ECO:0000256" key="4">
    <source>
        <dbReference type="ARBA" id="ARBA00022475"/>
    </source>
</evidence>
<dbReference type="GO" id="GO:0015420">
    <property type="term" value="F:ABC-type vitamin B12 transporter activity"/>
    <property type="evidence" value="ECO:0007669"/>
    <property type="project" value="UniProtKB-UniRule"/>
</dbReference>
<dbReference type="NCBIfam" id="TIGR00380">
    <property type="entry name" value="cobal_cbiB"/>
    <property type="match status" value="1"/>
</dbReference>
<gene>
    <name evidence="9" type="primary">cobD</name>
    <name evidence="10" type="ORF">HMPREF9306_00971</name>
</gene>
<evidence type="ECO:0000256" key="6">
    <source>
        <dbReference type="ARBA" id="ARBA00022692"/>
    </source>
</evidence>
<evidence type="ECO:0000256" key="3">
    <source>
        <dbReference type="ARBA" id="ARBA00006263"/>
    </source>
</evidence>
<keyword evidence="11" id="KW-1185">Reference proteome</keyword>
<dbReference type="Proteomes" id="UP000014417">
    <property type="component" value="Unassembled WGS sequence"/>
</dbReference>
<keyword evidence="7 9" id="KW-1133">Transmembrane helix</keyword>
<dbReference type="Pfam" id="PF03186">
    <property type="entry name" value="CobD_Cbib"/>
    <property type="match status" value="1"/>
</dbReference>
<evidence type="ECO:0000256" key="7">
    <source>
        <dbReference type="ARBA" id="ARBA00022989"/>
    </source>
</evidence>
<keyword evidence="4 9" id="KW-1003">Cell membrane</keyword>
<dbReference type="InterPro" id="IPR004485">
    <property type="entry name" value="Cobalamin_biosynth_CobD/CbiB"/>
</dbReference>
<name>S2W2Q4_9ACTN</name>
<evidence type="ECO:0000313" key="11">
    <source>
        <dbReference type="Proteomes" id="UP000014417"/>
    </source>
</evidence>
<evidence type="ECO:0000256" key="5">
    <source>
        <dbReference type="ARBA" id="ARBA00022573"/>
    </source>
</evidence>
<dbReference type="RefSeq" id="WP_016455805.1">
    <property type="nucleotide sequence ID" value="NZ_KE150269.1"/>
</dbReference>
<comment type="subcellular location">
    <subcellularLocation>
        <location evidence="1 9">Cell membrane</location>
        <topology evidence="1 9">Multi-pass membrane protein</topology>
    </subcellularLocation>
</comment>
<comment type="function">
    <text evidence="9">Converts cobyric acid to cobinamide by the addition of aminopropanol on the F carboxylic group.</text>
</comment>
<dbReference type="UniPathway" id="UPA00148"/>
<dbReference type="AlphaFoldDB" id="S2W2Q4"/>
<comment type="pathway">
    <text evidence="2 9">Cofactor biosynthesis; adenosylcobalamin biosynthesis.</text>
</comment>
<evidence type="ECO:0000256" key="8">
    <source>
        <dbReference type="ARBA" id="ARBA00023136"/>
    </source>
</evidence>
<dbReference type="HOGENOM" id="CLU_054212_1_2_11"/>
<evidence type="ECO:0000256" key="2">
    <source>
        <dbReference type="ARBA" id="ARBA00004953"/>
    </source>
</evidence>
<dbReference type="EMBL" id="AGZR01000005">
    <property type="protein sequence ID" value="EPD33431.1"/>
    <property type="molecule type" value="Genomic_DNA"/>
</dbReference>
<keyword evidence="6 9" id="KW-0812">Transmembrane</keyword>
<dbReference type="GO" id="GO:0009236">
    <property type="term" value="P:cobalamin biosynthetic process"/>
    <property type="evidence" value="ECO:0007669"/>
    <property type="project" value="UniProtKB-UniRule"/>
</dbReference>
<proteinExistence type="inferred from homology"/>
<comment type="similarity">
    <text evidence="3 9">Belongs to the CobD/CbiB family.</text>
</comment>
<dbReference type="GO" id="GO:0048472">
    <property type="term" value="F:threonine-phosphate decarboxylase activity"/>
    <property type="evidence" value="ECO:0007669"/>
    <property type="project" value="InterPro"/>
</dbReference>
<evidence type="ECO:0000256" key="1">
    <source>
        <dbReference type="ARBA" id="ARBA00004651"/>
    </source>
</evidence>
<comment type="caution">
    <text evidence="10">The sequence shown here is derived from an EMBL/GenBank/DDBJ whole genome shotgun (WGS) entry which is preliminary data.</text>
</comment>
<dbReference type="PANTHER" id="PTHR34308">
    <property type="entry name" value="COBALAMIN BIOSYNTHESIS PROTEIN CBIB"/>
    <property type="match status" value="1"/>
</dbReference>
<reference evidence="10 11" key="1">
    <citation type="submission" date="2013-04" db="EMBL/GenBank/DDBJ databases">
        <title>The Genome Sequence of Propionimicrobium lymphophilum ACS-093-V-SCH5.</title>
        <authorList>
            <consortium name="The Broad Institute Genomics Platform"/>
            <person name="Earl A."/>
            <person name="Ward D."/>
            <person name="Feldgarden M."/>
            <person name="Gevers D."/>
            <person name="Saerens B."/>
            <person name="Vaneechoutte M."/>
            <person name="Walker B."/>
            <person name="Young S."/>
            <person name="Zeng Q."/>
            <person name="Gargeya S."/>
            <person name="Fitzgerald M."/>
            <person name="Haas B."/>
            <person name="Abouelleil A."/>
            <person name="Allen A.W."/>
            <person name="Alvarado L."/>
            <person name="Arachchi H.M."/>
            <person name="Berlin A.M."/>
            <person name="Chapman S.B."/>
            <person name="Gainer-Dewar J."/>
            <person name="Goldberg J."/>
            <person name="Griggs A."/>
            <person name="Gujja S."/>
            <person name="Hansen M."/>
            <person name="Howarth C."/>
            <person name="Imamovic A."/>
            <person name="Ireland A."/>
            <person name="Larimer J."/>
            <person name="McCowan C."/>
            <person name="Murphy C."/>
            <person name="Pearson M."/>
            <person name="Poon T.W."/>
            <person name="Priest M."/>
            <person name="Roberts A."/>
            <person name="Saif S."/>
            <person name="Shea T."/>
            <person name="Sisk P."/>
            <person name="Sykes S."/>
            <person name="Wortman J."/>
            <person name="Nusbaum C."/>
            <person name="Birren B."/>
        </authorList>
    </citation>
    <scope>NUCLEOTIDE SEQUENCE [LARGE SCALE GENOMIC DNA]</scope>
    <source>
        <strain evidence="10 11">ACS-093-V-SCH5</strain>
    </source>
</reference>
<sequence>MTNKKTLHQIRLSAGIPVGIALDAIVADPPNELHPVAWFGSWAGFLERHMYKDNSLAGASYWLAAVAPVAAFGVGLDLFGRRFPALRPIVTSIVTWAVTGARSLQSEGDKMAEKLDWGELAEARQQLGNLCGRDARGMDEHELARATIESMAENASDAVVASIFWGATLGNTGMLVHRAANTLDAMVGYHNDRYEHFGKVSAKIDDALNYIPARITGLLGILSAPSVGGKIEKTARVVFKDSRNHPSPNGGWCESAWAGAINVRLGGRNVYPGGVVEDRGTLNAQGRKPAARAVRKAAKLVGVVTAAAAGIAGAALFIRGGRG</sequence>
<organism evidence="10 11">
    <name type="scientific">Propionimicrobium lymphophilum ACS-093-V-SCH5</name>
    <dbReference type="NCBI Taxonomy" id="883161"/>
    <lineage>
        <taxon>Bacteria</taxon>
        <taxon>Bacillati</taxon>
        <taxon>Actinomycetota</taxon>
        <taxon>Actinomycetes</taxon>
        <taxon>Propionibacteriales</taxon>
        <taxon>Propionibacteriaceae</taxon>
        <taxon>Propionimicrobium</taxon>
    </lineage>
</organism>
<evidence type="ECO:0000256" key="9">
    <source>
        <dbReference type="HAMAP-Rule" id="MF_00024"/>
    </source>
</evidence>
<keyword evidence="5 9" id="KW-0169">Cobalamin biosynthesis</keyword>
<dbReference type="STRING" id="883161.HMPREF9306_00971"/>
<protein>
    <recommendedName>
        <fullName evidence="9">Cobalamin biosynthesis protein CobD</fullName>
    </recommendedName>
</protein>
<dbReference type="PANTHER" id="PTHR34308:SF1">
    <property type="entry name" value="COBALAMIN BIOSYNTHESIS PROTEIN CBIB"/>
    <property type="match status" value="1"/>
</dbReference>